<evidence type="ECO:0008006" key="3">
    <source>
        <dbReference type="Google" id="ProtNLM"/>
    </source>
</evidence>
<name>E1QLX6_DESB2</name>
<organism evidence="1 2">
    <name type="scientific">Desulfarculus baarsii (strain ATCC 33931 / DSM 2075 / LMG 7858 / VKM B-1802 / 2st14)</name>
    <dbReference type="NCBI Taxonomy" id="644282"/>
    <lineage>
        <taxon>Bacteria</taxon>
        <taxon>Pseudomonadati</taxon>
        <taxon>Thermodesulfobacteriota</taxon>
        <taxon>Desulfarculia</taxon>
        <taxon>Desulfarculales</taxon>
        <taxon>Desulfarculaceae</taxon>
        <taxon>Desulfarculus</taxon>
    </lineage>
</organism>
<sequence length="275" mass="30963">MNISDQRLDDFLQTIGLDEPPMVALFCDDEPTDGFSPKPQLLPSREMEAQGQADLGQVFANFSCAMGHIWRARKKRLPAWFSAERFGCLGAAFWLGFQKPQLESIIHYVSTGAQGMESEHYCASPDELRRIFNYVDPRPVPSKYLVFKPFELLSEADKPVLVCFFARPEAMAGLHQLATFVSNDPEVVASPWSAGCGSLVAWPLHYLAKGQERAVLGGWDPSARKFYKTDELSFTVSPAMFEGMVELYEQSFLKKHAWRGSLQKIARSKKAWNEA</sequence>
<accession>E1QLX6</accession>
<dbReference type="HOGENOM" id="CLU_086296_1_0_7"/>
<dbReference type="RefSeq" id="WP_013259997.1">
    <property type="nucleotide sequence ID" value="NC_014365.1"/>
</dbReference>
<dbReference type="AlphaFoldDB" id="E1QLX6"/>
<dbReference type="STRING" id="644282.Deba_3208"/>
<dbReference type="Pfam" id="PF02596">
    <property type="entry name" value="DUF169"/>
    <property type="match status" value="1"/>
</dbReference>
<proteinExistence type="predicted"/>
<gene>
    <name evidence="1" type="ordered locus">Deba_3208</name>
</gene>
<dbReference type="eggNOG" id="COG2043">
    <property type="taxonomic scope" value="Bacteria"/>
</dbReference>
<dbReference type="EMBL" id="CP002085">
    <property type="protein sequence ID" value="ADK86561.1"/>
    <property type="molecule type" value="Genomic_DNA"/>
</dbReference>
<dbReference type="KEGG" id="dbr:Deba_3208"/>
<dbReference type="OrthoDB" id="9779322at2"/>
<evidence type="ECO:0000313" key="1">
    <source>
        <dbReference type="EMBL" id="ADK86561.1"/>
    </source>
</evidence>
<dbReference type="Proteomes" id="UP000009047">
    <property type="component" value="Chromosome"/>
</dbReference>
<evidence type="ECO:0000313" key="2">
    <source>
        <dbReference type="Proteomes" id="UP000009047"/>
    </source>
</evidence>
<reference evidence="1 2" key="1">
    <citation type="journal article" date="2010" name="Stand. Genomic Sci.">
        <title>Complete genome sequence of Desulfarculus baarsii type strain (2st14).</title>
        <authorList>
            <person name="Sun H."/>
            <person name="Spring S."/>
            <person name="Lapidus A."/>
            <person name="Davenport K."/>
            <person name="Del Rio T.G."/>
            <person name="Tice H."/>
            <person name="Nolan M."/>
            <person name="Copeland A."/>
            <person name="Cheng J.F."/>
            <person name="Lucas S."/>
            <person name="Tapia R."/>
            <person name="Goodwin L."/>
            <person name="Pitluck S."/>
            <person name="Ivanova N."/>
            <person name="Pagani I."/>
            <person name="Mavromatis K."/>
            <person name="Ovchinnikova G."/>
            <person name="Pati A."/>
            <person name="Chen A."/>
            <person name="Palaniappan K."/>
            <person name="Hauser L."/>
            <person name="Chang Y.J."/>
            <person name="Jeffries C.D."/>
            <person name="Detter J.C."/>
            <person name="Han C."/>
            <person name="Rohde M."/>
            <person name="Brambilla E."/>
            <person name="Goker M."/>
            <person name="Woyke T."/>
            <person name="Bristow J."/>
            <person name="Eisen J.A."/>
            <person name="Markowitz V."/>
            <person name="Hugenholtz P."/>
            <person name="Kyrpides N.C."/>
            <person name="Klenk H.P."/>
            <person name="Land M."/>
        </authorList>
    </citation>
    <scope>NUCLEOTIDE SEQUENCE [LARGE SCALE GENOMIC DNA]</scope>
    <source>
        <strain evidence="2">ATCC 33931 / DSM 2075 / LMG 7858 / VKM B-1802 / 2st14</strain>
    </source>
</reference>
<keyword evidence="2" id="KW-1185">Reference proteome</keyword>
<dbReference type="InterPro" id="IPR003748">
    <property type="entry name" value="DUF169"/>
</dbReference>
<protein>
    <recommendedName>
        <fullName evidence="3">DUF169 domain-containing protein</fullName>
    </recommendedName>
</protein>